<dbReference type="AlphaFoldDB" id="U5DH83"/>
<dbReference type="STRING" id="13333.U5DH83"/>
<proteinExistence type="predicted"/>
<dbReference type="HOGENOM" id="CLU_2149235_0_0_1"/>
<protein>
    <submittedName>
        <fullName evidence="2">Uncharacterized protein</fullName>
    </submittedName>
</protein>
<organism evidence="2 3">
    <name type="scientific">Amborella trichopoda</name>
    <dbReference type="NCBI Taxonomy" id="13333"/>
    <lineage>
        <taxon>Eukaryota</taxon>
        <taxon>Viridiplantae</taxon>
        <taxon>Streptophyta</taxon>
        <taxon>Embryophyta</taxon>
        <taxon>Tracheophyta</taxon>
        <taxon>Spermatophyta</taxon>
        <taxon>Magnoliopsida</taxon>
        <taxon>Amborellales</taxon>
        <taxon>Amborellaceae</taxon>
        <taxon>Amborella</taxon>
    </lineage>
</organism>
<dbReference type="Gramene" id="ERN19813">
    <property type="protein sequence ID" value="ERN19813"/>
    <property type="gene ID" value="AMTR_s00064p00169700"/>
</dbReference>
<evidence type="ECO:0000313" key="3">
    <source>
        <dbReference type="Proteomes" id="UP000017836"/>
    </source>
</evidence>
<accession>U5DH83</accession>
<keyword evidence="3" id="KW-1185">Reference proteome</keyword>
<dbReference type="EMBL" id="KI392064">
    <property type="protein sequence ID" value="ERN19813.1"/>
    <property type="molecule type" value="Genomic_DNA"/>
</dbReference>
<dbReference type="Proteomes" id="UP000017836">
    <property type="component" value="Unassembled WGS sequence"/>
</dbReference>
<evidence type="ECO:0000256" key="1">
    <source>
        <dbReference type="SAM" id="MobiDB-lite"/>
    </source>
</evidence>
<reference evidence="3" key="1">
    <citation type="journal article" date="2013" name="Science">
        <title>The Amborella genome and the evolution of flowering plants.</title>
        <authorList>
            <consortium name="Amborella Genome Project"/>
        </authorList>
    </citation>
    <scope>NUCLEOTIDE SEQUENCE [LARGE SCALE GENOMIC DNA]</scope>
</reference>
<sequence length="112" mass="12434">MERVEEAAIREVQVKAWAEAGAPAPIGAGSMTNALMVVGAVEGDMNDRDFHHERRPRSQIPGCQRGRSKSPGLRRNMSPIREGSAGRRANIEQWNLERERKSTDNGNPLDDQ</sequence>
<evidence type="ECO:0000313" key="2">
    <source>
        <dbReference type="EMBL" id="ERN19813.1"/>
    </source>
</evidence>
<feature type="region of interest" description="Disordered" evidence="1">
    <location>
        <begin position="46"/>
        <end position="112"/>
    </location>
</feature>
<name>U5DH83_AMBTC</name>
<gene>
    <name evidence="2" type="ORF">AMTR_s00064p00169700</name>
</gene>